<evidence type="ECO:0000313" key="3">
    <source>
        <dbReference type="Proteomes" id="UP001595696"/>
    </source>
</evidence>
<proteinExistence type="predicted"/>
<dbReference type="SUPFAM" id="SSF53597">
    <property type="entry name" value="Dihydrofolate reductase-like"/>
    <property type="match status" value="1"/>
</dbReference>
<accession>A0ABV8DMU1</accession>
<feature type="domain" description="Bacterial bifunctional deaminase-reductase C-terminal" evidence="1">
    <location>
        <begin position="4"/>
        <end position="179"/>
    </location>
</feature>
<gene>
    <name evidence="2" type="ORF">ACFO0B_04065</name>
</gene>
<dbReference type="InterPro" id="IPR050765">
    <property type="entry name" value="Riboflavin_Biosynth_HTPR"/>
</dbReference>
<dbReference type="Pfam" id="PF01872">
    <property type="entry name" value="RibD_C"/>
    <property type="match status" value="1"/>
</dbReference>
<dbReference type="PANTHER" id="PTHR38011:SF11">
    <property type="entry name" value="2,5-DIAMINO-6-RIBOSYLAMINO-4(3H)-PYRIMIDINONE 5'-PHOSPHATE REDUCTASE"/>
    <property type="match status" value="1"/>
</dbReference>
<dbReference type="Gene3D" id="3.40.430.10">
    <property type="entry name" value="Dihydrofolate Reductase, subunit A"/>
    <property type="match status" value="1"/>
</dbReference>
<dbReference type="PANTHER" id="PTHR38011">
    <property type="entry name" value="DIHYDROFOLATE REDUCTASE FAMILY PROTEIN (AFU_ORTHOLOGUE AFUA_8G06820)"/>
    <property type="match status" value="1"/>
</dbReference>
<evidence type="ECO:0000259" key="1">
    <source>
        <dbReference type="Pfam" id="PF01872"/>
    </source>
</evidence>
<name>A0ABV8DMU1_9NOCA</name>
<reference evidence="3" key="1">
    <citation type="journal article" date="2019" name="Int. J. Syst. Evol. Microbiol.">
        <title>The Global Catalogue of Microorganisms (GCM) 10K type strain sequencing project: providing services to taxonomists for standard genome sequencing and annotation.</title>
        <authorList>
            <consortium name="The Broad Institute Genomics Platform"/>
            <consortium name="The Broad Institute Genome Sequencing Center for Infectious Disease"/>
            <person name="Wu L."/>
            <person name="Ma J."/>
        </authorList>
    </citation>
    <scope>NUCLEOTIDE SEQUENCE [LARGE SCALE GENOMIC DNA]</scope>
    <source>
        <strain evidence="3">CGMCC 4.7330</strain>
    </source>
</reference>
<keyword evidence="3" id="KW-1185">Reference proteome</keyword>
<protein>
    <submittedName>
        <fullName evidence="2">Dihydrofolate reductase family protein</fullName>
    </submittedName>
</protein>
<dbReference type="Proteomes" id="UP001595696">
    <property type="component" value="Unassembled WGS sequence"/>
</dbReference>
<dbReference type="RefSeq" id="WP_378610923.1">
    <property type="nucleotide sequence ID" value="NZ_JBHSAX010000004.1"/>
</dbReference>
<dbReference type="InterPro" id="IPR002734">
    <property type="entry name" value="RibDG_C"/>
</dbReference>
<dbReference type="EMBL" id="JBHSAX010000004">
    <property type="protein sequence ID" value="MFC3961158.1"/>
    <property type="molecule type" value="Genomic_DNA"/>
</dbReference>
<sequence>MRELVVTQNITVDGVIEATDWFSVAGTDPEATADLNAALREQAAASDAVLFGRRTFEDMRGFWPARTDDTTGVTEHLNTVTKYVVSRTLTEPGWANSEILRGPLTEEIAGIKARQGRDIVLTGSIRLCHALIAADLVDEYRLFVYPVVVGTGARLFADATGVPPLRLAETRAFRSGVVLLRYRRG</sequence>
<evidence type="ECO:0000313" key="2">
    <source>
        <dbReference type="EMBL" id="MFC3961158.1"/>
    </source>
</evidence>
<comment type="caution">
    <text evidence="2">The sequence shown here is derived from an EMBL/GenBank/DDBJ whole genome shotgun (WGS) entry which is preliminary data.</text>
</comment>
<dbReference type="InterPro" id="IPR024072">
    <property type="entry name" value="DHFR-like_dom_sf"/>
</dbReference>
<organism evidence="2 3">
    <name type="scientific">Nocardia jiangsuensis</name>
    <dbReference type="NCBI Taxonomy" id="1691563"/>
    <lineage>
        <taxon>Bacteria</taxon>
        <taxon>Bacillati</taxon>
        <taxon>Actinomycetota</taxon>
        <taxon>Actinomycetes</taxon>
        <taxon>Mycobacteriales</taxon>
        <taxon>Nocardiaceae</taxon>
        <taxon>Nocardia</taxon>
    </lineage>
</organism>